<dbReference type="EMBL" id="JAHKSW010000001">
    <property type="protein sequence ID" value="KAG7336444.1"/>
    <property type="molecule type" value="Genomic_DNA"/>
</dbReference>
<evidence type="ECO:0000313" key="2">
    <source>
        <dbReference type="Proteomes" id="UP000824219"/>
    </source>
</evidence>
<keyword evidence="2" id="KW-1185">Reference proteome</keyword>
<accession>A0A9D3P9I8</accession>
<reference evidence="1 2" key="1">
    <citation type="submission" date="2021-06" db="EMBL/GenBank/DDBJ databases">
        <title>Chromosome-level genome assembly of the red-tail catfish (Hemibagrus wyckioides).</title>
        <authorList>
            <person name="Shao F."/>
        </authorList>
    </citation>
    <scope>NUCLEOTIDE SEQUENCE [LARGE SCALE GENOMIC DNA]</scope>
    <source>
        <strain evidence="1">EC202008001</strain>
        <tissue evidence="1">Blood</tissue>
    </source>
</reference>
<organism evidence="1 2">
    <name type="scientific">Hemibagrus wyckioides</name>
    <dbReference type="NCBI Taxonomy" id="337641"/>
    <lineage>
        <taxon>Eukaryota</taxon>
        <taxon>Metazoa</taxon>
        <taxon>Chordata</taxon>
        <taxon>Craniata</taxon>
        <taxon>Vertebrata</taxon>
        <taxon>Euteleostomi</taxon>
        <taxon>Actinopterygii</taxon>
        <taxon>Neopterygii</taxon>
        <taxon>Teleostei</taxon>
        <taxon>Ostariophysi</taxon>
        <taxon>Siluriformes</taxon>
        <taxon>Bagridae</taxon>
        <taxon>Hemibagrus</taxon>
    </lineage>
</organism>
<comment type="caution">
    <text evidence="1">The sequence shown here is derived from an EMBL/GenBank/DDBJ whole genome shotgun (WGS) entry which is preliminary data.</text>
</comment>
<gene>
    <name evidence="1" type="ORF">KOW79_001137</name>
</gene>
<evidence type="ECO:0000313" key="1">
    <source>
        <dbReference type="EMBL" id="KAG7336444.1"/>
    </source>
</evidence>
<name>A0A9D3P9I8_9TELE</name>
<proteinExistence type="predicted"/>
<dbReference type="AlphaFoldDB" id="A0A9D3P9I8"/>
<protein>
    <submittedName>
        <fullName evidence="1">Uncharacterized protein</fullName>
    </submittedName>
</protein>
<dbReference type="Proteomes" id="UP000824219">
    <property type="component" value="Linkage Group LG01"/>
</dbReference>
<sequence length="73" mass="8354">MFFRRDLQHGGDGLHMGVDHVSDHLCDELVDEDDSDVTASQKTLKHLLYLCEPGVLLHHQEIGFEEIKKTLKL</sequence>